<reference evidence="2" key="1">
    <citation type="submission" date="2018-05" db="EMBL/GenBank/DDBJ databases">
        <title>Draft genome of Mucuna pruriens seed.</title>
        <authorList>
            <person name="Nnadi N.E."/>
            <person name="Vos R."/>
            <person name="Hasami M.H."/>
            <person name="Devisetty U.K."/>
            <person name="Aguiy J.C."/>
        </authorList>
    </citation>
    <scope>NUCLEOTIDE SEQUENCE [LARGE SCALE GENOMIC DNA]</scope>
    <source>
        <strain evidence="2">JCA_2017</strain>
    </source>
</reference>
<gene>
    <name evidence="2" type="ORF">CR513_53775</name>
</gene>
<evidence type="ECO:0000313" key="2">
    <source>
        <dbReference type="EMBL" id="RDX67361.1"/>
    </source>
</evidence>
<accession>A0A371EMS6</accession>
<dbReference type="Gene3D" id="3.10.10.10">
    <property type="entry name" value="HIV Type 1 Reverse Transcriptase, subunit A, domain 1"/>
    <property type="match status" value="1"/>
</dbReference>
<evidence type="ECO:0000313" key="3">
    <source>
        <dbReference type="Proteomes" id="UP000257109"/>
    </source>
</evidence>
<comment type="caution">
    <text evidence="2">The sequence shown here is derived from an EMBL/GenBank/DDBJ whole genome shotgun (WGS) entry which is preliminary data.</text>
</comment>
<evidence type="ECO:0000256" key="1">
    <source>
        <dbReference type="SAM" id="MobiDB-lite"/>
    </source>
</evidence>
<name>A0A371EMS6_MUCPR</name>
<keyword evidence="3" id="KW-1185">Reference proteome</keyword>
<feature type="non-terminal residue" evidence="2">
    <location>
        <position position="1"/>
    </location>
</feature>
<dbReference type="AlphaFoldDB" id="A0A371EMS6"/>
<proteinExistence type="predicted"/>
<sequence>MINELVEENFQLDPGSDDILNFDGDTNVFDCLGFVTNKGDCDESWKVHNLSDSKDDSTNLVDLSQEAELLKIKKLLSAKVATMFTIEPESIKRGRGREKDKVDSAKKTSIEVSLIVHARVESNSASKDQKQAEAESVSDNQVQNPVPIGFDYNTRKNIEFDSNPTRTRSNPISTNQSQQLKTEIIRPVGFKTNYRYLFISATTHRVEAIPSHLKYAYLDTEQQLLIIITNNLYREEEEKLLDWVSPVQVVPKKSGMTVMKNQHGELVPMRIQNNGFSRHMKIRIAPTDQHKMTFTCLFGTFAYTTCHLAYAIR</sequence>
<organism evidence="2 3">
    <name type="scientific">Mucuna pruriens</name>
    <name type="common">Velvet bean</name>
    <name type="synonym">Dolichos pruriens</name>
    <dbReference type="NCBI Taxonomy" id="157652"/>
    <lineage>
        <taxon>Eukaryota</taxon>
        <taxon>Viridiplantae</taxon>
        <taxon>Streptophyta</taxon>
        <taxon>Embryophyta</taxon>
        <taxon>Tracheophyta</taxon>
        <taxon>Spermatophyta</taxon>
        <taxon>Magnoliopsida</taxon>
        <taxon>eudicotyledons</taxon>
        <taxon>Gunneridae</taxon>
        <taxon>Pentapetalae</taxon>
        <taxon>rosids</taxon>
        <taxon>fabids</taxon>
        <taxon>Fabales</taxon>
        <taxon>Fabaceae</taxon>
        <taxon>Papilionoideae</taxon>
        <taxon>50 kb inversion clade</taxon>
        <taxon>NPAAA clade</taxon>
        <taxon>indigoferoid/millettioid clade</taxon>
        <taxon>Phaseoleae</taxon>
        <taxon>Mucuna</taxon>
    </lineage>
</organism>
<dbReference type="Proteomes" id="UP000257109">
    <property type="component" value="Unassembled WGS sequence"/>
</dbReference>
<feature type="region of interest" description="Disordered" evidence="1">
    <location>
        <begin position="121"/>
        <end position="148"/>
    </location>
</feature>
<dbReference type="EMBL" id="QJKJ01013026">
    <property type="protein sequence ID" value="RDX67361.1"/>
    <property type="molecule type" value="Genomic_DNA"/>
</dbReference>
<protein>
    <submittedName>
        <fullName evidence="2">Uncharacterized protein</fullName>
    </submittedName>
</protein>